<sequence>MAPPIVLLDEEQTRTLQATHARTSSNGAPPSRDPYRNSSFGANSSNQSYPMTPTNHPPYESRTNFTSNQPPRTNFTTGATQEPRTNFTSAASARRLNDHVAINAGGNVSRGTDLSSGQRSNETFTSSPRTNFTARRGPDGFDPNIDYTPVRLSDRMSSSSVTDEDHKEGGNGYAGSSSGLKLSITYILVGVAVGLGLGVLFTALGVSPLAAKWISLPGDLFLRALNSLVLPYVFCSVAVAIGDIVFVGKVSVVGFQTFKVFLFSWITTATMGMGIALLFRPLFRLDKVYLTGFCG</sequence>
<keyword evidence="5 7" id="KW-1133">Transmembrane helix</keyword>
<feature type="transmembrane region" description="Helical" evidence="7">
    <location>
        <begin position="229"/>
        <end position="248"/>
    </location>
</feature>
<keyword evidence="10" id="KW-1185">Reference proteome</keyword>
<feature type="transmembrane region" description="Helical" evidence="7">
    <location>
        <begin position="260"/>
        <end position="279"/>
    </location>
</feature>
<dbReference type="PANTHER" id="PTHR42865">
    <property type="entry name" value="PROTON/GLUTAMATE-ASPARTATE SYMPORTER"/>
    <property type="match status" value="1"/>
</dbReference>
<evidence type="ECO:0000256" key="8">
    <source>
        <dbReference type="SAM" id="MobiDB-lite"/>
    </source>
</evidence>
<feature type="compositionally biased region" description="Polar residues" evidence="8">
    <location>
        <begin position="61"/>
        <end position="84"/>
    </location>
</feature>
<dbReference type="InterPro" id="IPR036458">
    <property type="entry name" value="Na:dicarbo_symporter_sf"/>
</dbReference>
<keyword evidence="2 7" id="KW-0813">Transport</keyword>
<feature type="region of interest" description="Disordered" evidence="8">
    <location>
        <begin position="104"/>
        <end position="174"/>
    </location>
</feature>
<dbReference type="Pfam" id="PF00375">
    <property type="entry name" value="SDF"/>
    <property type="match status" value="1"/>
</dbReference>
<dbReference type="STRING" id="431595.K3WF87"/>
<evidence type="ECO:0000256" key="4">
    <source>
        <dbReference type="ARBA" id="ARBA00022692"/>
    </source>
</evidence>
<keyword evidence="4 7" id="KW-0812">Transmembrane</keyword>
<evidence type="ECO:0000256" key="2">
    <source>
        <dbReference type="ARBA" id="ARBA00022448"/>
    </source>
</evidence>
<keyword evidence="3" id="KW-1003">Cell membrane</keyword>
<evidence type="ECO:0000313" key="10">
    <source>
        <dbReference type="Proteomes" id="UP000019132"/>
    </source>
</evidence>
<reference evidence="10" key="2">
    <citation type="submission" date="2010-04" db="EMBL/GenBank/DDBJ databases">
        <authorList>
            <person name="Buell R."/>
            <person name="Hamilton J."/>
            <person name="Hostetler J."/>
        </authorList>
    </citation>
    <scope>NUCLEOTIDE SEQUENCE [LARGE SCALE GENOMIC DNA]</scope>
    <source>
        <strain evidence="10">DAOM:BR144</strain>
    </source>
</reference>
<dbReference type="InParanoid" id="K3WF87"/>
<organism evidence="9 10">
    <name type="scientific">Globisporangium ultimum (strain ATCC 200006 / CBS 805.95 / DAOM BR144)</name>
    <name type="common">Pythium ultimum</name>
    <dbReference type="NCBI Taxonomy" id="431595"/>
    <lineage>
        <taxon>Eukaryota</taxon>
        <taxon>Sar</taxon>
        <taxon>Stramenopiles</taxon>
        <taxon>Oomycota</taxon>
        <taxon>Peronosporomycetes</taxon>
        <taxon>Pythiales</taxon>
        <taxon>Pythiaceae</taxon>
        <taxon>Globisporangium</taxon>
    </lineage>
</organism>
<dbReference type="HOGENOM" id="CLU_065505_0_0_1"/>
<evidence type="ECO:0000256" key="5">
    <source>
        <dbReference type="ARBA" id="ARBA00022989"/>
    </source>
</evidence>
<evidence type="ECO:0000256" key="1">
    <source>
        <dbReference type="ARBA" id="ARBA00004651"/>
    </source>
</evidence>
<dbReference type="GO" id="GO:0015293">
    <property type="term" value="F:symporter activity"/>
    <property type="evidence" value="ECO:0007669"/>
    <property type="project" value="UniProtKB-UniRule"/>
</dbReference>
<proteinExistence type="inferred from homology"/>
<accession>K3WF87</accession>
<feature type="region of interest" description="Disordered" evidence="8">
    <location>
        <begin position="1"/>
        <end position="84"/>
    </location>
</feature>
<dbReference type="eggNOG" id="KOG3787">
    <property type="taxonomic scope" value="Eukaryota"/>
</dbReference>
<feature type="compositionally biased region" description="Polar residues" evidence="8">
    <location>
        <begin position="109"/>
        <end position="133"/>
    </location>
</feature>
<reference evidence="9" key="3">
    <citation type="submission" date="2015-02" db="UniProtKB">
        <authorList>
            <consortium name="EnsemblProtists"/>
        </authorList>
    </citation>
    <scope>IDENTIFICATION</scope>
    <source>
        <strain evidence="9">DAOM BR144</strain>
    </source>
</reference>
<keyword evidence="7" id="KW-0769">Symport</keyword>
<dbReference type="SUPFAM" id="SSF118215">
    <property type="entry name" value="Proton glutamate symport protein"/>
    <property type="match status" value="1"/>
</dbReference>
<comment type="subcellular location">
    <subcellularLocation>
        <location evidence="1">Cell membrane</location>
        <topology evidence="1">Multi-pass membrane protein</topology>
    </subcellularLocation>
    <subcellularLocation>
        <location evidence="7">Membrane</location>
        <topology evidence="7">Multi-pass membrane protein</topology>
    </subcellularLocation>
</comment>
<feature type="compositionally biased region" description="Polar residues" evidence="8">
    <location>
        <begin position="14"/>
        <end position="28"/>
    </location>
</feature>
<evidence type="ECO:0000313" key="9">
    <source>
        <dbReference type="EnsemblProtists" id="PYU1_T003628"/>
    </source>
</evidence>
<feature type="compositionally biased region" description="Polar residues" evidence="8">
    <location>
        <begin position="36"/>
        <end position="54"/>
    </location>
</feature>
<dbReference type="VEuPathDB" id="FungiDB:PYU1_G003618"/>
<comment type="caution">
    <text evidence="7">Lacks conserved residue(s) required for the propagation of feature annotation.</text>
</comment>
<comment type="similarity">
    <text evidence="7">Belongs to the dicarboxylate/amino acid:cation symporter (DAACS) (TC 2.A.23) family.</text>
</comment>
<dbReference type="Proteomes" id="UP000019132">
    <property type="component" value="Unassembled WGS sequence"/>
</dbReference>
<evidence type="ECO:0000256" key="6">
    <source>
        <dbReference type="ARBA" id="ARBA00023136"/>
    </source>
</evidence>
<feature type="transmembrane region" description="Helical" evidence="7">
    <location>
        <begin position="186"/>
        <end position="209"/>
    </location>
</feature>
<evidence type="ECO:0000256" key="3">
    <source>
        <dbReference type="ARBA" id="ARBA00022475"/>
    </source>
</evidence>
<dbReference type="Gene3D" id="1.10.3860.10">
    <property type="entry name" value="Sodium:dicarboxylate symporter"/>
    <property type="match status" value="1"/>
</dbReference>
<dbReference type="PANTHER" id="PTHR42865:SF7">
    <property type="entry name" value="PROTON_GLUTAMATE-ASPARTATE SYMPORTER"/>
    <property type="match status" value="1"/>
</dbReference>
<dbReference type="GO" id="GO:0005886">
    <property type="term" value="C:plasma membrane"/>
    <property type="evidence" value="ECO:0007669"/>
    <property type="project" value="UniProtKB-SubCell"/>
</dbReference>
<dbReference type="EnsemblProtists" id="PYU1_T003628">
    <property type="protein sequence ID" value="PYU1_T003628"/>
    <property type="gene ID" value="PYU1_G003618"/>
</dbReference>
<dbReference type="AlphaFoldDB" id="K3WF87"/>
<dbReference type="InterPro" id="IPR001991">
    <property type="entry name" value="Na-dicarboxylate_symporter"/>
</dbReference>
<reference evidence="10" key="1">
    <citation type="journal article" date="2010" name="Genome Biol.">
        <title>Genome sequence of the necrotrophic plant pathogen Pythium ultimum reveals original pathogenicity mechanisms and effector repertoire.</title>
        <authorList>
            <person name="Levesque C.A."/>
            <person name="Brouwer H."/>
            <person name="Cano L."/>
            <person name="Hamilton J.P."/>
            <person name="Holt C."/>
            <person name="Huitema E."/>
            <person name="Raffaele S."/>
            <person name="Robideau G.P."/>
            <person name="Thines M."/>
            <person name="Win J."/>
            <person name="Zerillo M.M."/>
            <person name="Beakes G.W."/>
            <person name="Boore J.L."/>
            <person name="Busam D."/>
            <person name="Dumas B."/>
            <person name="Ferriera S."/>
            <person name="Fuerstenberg S.I."/>
            <person name="Gachon C.M."/>
            <person name="Gaulin E."/>
            <person name="Govers F."/>
            <person name="Grenville-Briggs L."/>
            <person name="Horner N."/>
            <person name="Hostetler J."/>
            <person name="Jiang R.H."/>
            <person name="Johnson J."/>
            <person name="Krajaejun T."/>
            <person name="Lin H."/>
            <person name="Meijer H.J."/>
            <person name="Moore B."/>
            <person name="Morris P."/>
            <person name="Phuntmart V."/>
            <person name="Puiu D."/>
            <person name="Shetty J."/>
            <person name="Stajich J.E."/>
            <person name="Tripathy S."/>
            <person name="Wawra S."/>
            <person name="van West P."/>
            <person name="Whitty B.R."/>
            <person name="Coutinho P.M."/>
            <person name="Henrissat B."/>
            <person name="Martin F."/>
            <person name="Thomas P.D."/>
            <person name="Tyler B.M."/>
            <person name="De Vries R.P."/>
            <person name="Kamoun S."/>
            <person name="Yandell M."/>
            <person name="Tisserat N."/>
            <person name="Buell C.R."/>
        </authorList>
    </citation>
    <scope>NUCLEOTIDE SEQUENCE</scope>
    <source>
        <strain evidence="10">DAOM:BR144</strain>
    </source>
</reference>
<name>K3WF87_GLOUD</name>
<evidence type="ECO:0000256" key="7">
    <source>
        <dbReference type="RuleBase" id="RU361216"/>
    </source>
</evidence>
<keyword evidence="6 7" id="KW-0472">Membrane</keyword>
<protein>
    <recommendedName>
        <fullName evidence="7">Amino acid transporter</fullName>
    </recommendedName>
</protein>
<dbReference type="PRINTS" id="PR00173">
    <property type="entry name" value="EDTRNSPORT"/>
</dbReference>
<dbReference type="EMBL" id="GL376638">
    <property type="status" value="NOT_ANNOTATED_CDS"/>
    <property type="molecule type" value="Genomic_DNA"/>
</dbReference>